<gene>
    <name evidence="1" type="ORF">F2Q68_00007545</name>
</gene>
<comment type="caution">
    <text evidence="1">The sequence shown here is derived from an EMBL/GenBank/DDBJ whole genome shotgun (WGS) entry which is preliminary data.</text>
</comment>
<dbReference type="AlphaFoldDB" id="A0A8S9KVT3"/>
<evidence type="ECO:0000313" key="1">
    <source>
        <dbReference type="EMBL" id="KAF2598509.1"/>
    </source>
</evidence>
<protein>
    <submittedName>
        <fullName evidence="1">Uncharacterized protein</fullName>
    </submittedName>
</protein>
<feature type="non-terminal residue" evidence="1">
    <location>
        <position position="56"/>
    </location>
</feature>
<name>A0A8S9KVT3_BRACR</name>
<proteinExistence type="predicted"/>
<evidence type="ECO:0000313" key="2">
    <source>
        <dbReference type="Proteomes" id="UP000712281"/>
    </source>
</evidence>
<reference evidence="1" key="1">
    <citation type="submission" date="2019-12" db="EMBL/GenBank/DDBJ databases">
        <title>Genome sequencing and annotation of Brassica cretica.</title>
        <authorList>
            <person name="Studholme D.J."/>
            <person name="Sarris P.F."/>
        </authorList>
    </citation>
    <scope>NUCLEOTIDE SEQUENCE</scope>
    <source>
        <strain evidence="1">PFS-001/15</strain>
        <tissue evidence="1">Leaf</tissue>
    </source>
</reference>
<sequence>ILNRAREPIELPKITKCINRLKSSSARLVFYFAIASVPSKLTMNLRRQTYFSKLAM</sequence>
<organism evidence="1 2">
    <name type="scientific">Brassica cretica</name>
    <name type="common">Mustard</name>
    <dbReference type="NCBI Taxonomy" id="69181"/>
    <lineage>
        <taxon>Eukaryota</taxon>
        <taxon>Viridiplantae</taxon>
        <taxon>Streptophyta</taxon>
        <taxon>Embryophyta</taxon>
        <taxon>Tracheophyta</taxon>
        <taxon>Spermatophyta</taxon>
        <taxon>Magnoliopsida</taxon>
        <taxon>eudicotyledons</taxon>
        <taxon>Gunneridae</taxon>
        <taxon>Pentapetalae</taxon>
        <taxon>rosids</taxon>
        <taxon>malvids</taxon>
        <taxon>Brassicales</taxon>
        <taxon>Brassicaceae</taxon>
        <taxon>Brassiceae</taxon>
        <taxon>Brassica</taxon>
    </lineage>
</organism>
<dbReference type="EMBL" id="QGKW02000717">
    <property type="protein sequence ID" value="KAF2598509.1"/>
    <property type="molecule type" value="Genomic_DNA"/>
</dbReference>
<accession>A0A8S9KVT3</accession>
<dbReference type="Proteomes" id="UP000712281">
    <property type="component" value="Unassembled WGS sequence"/>
</dbReference>